<feature type="transmembrane region" description="Helical" evidence="6">
    <location>
        <begin position="127"/>
        <end position="146"/>
    </location>
</feature>
<dbReference type="Gene3D" id="1.20.1250.20">
    <property type="entry name" value="MFS general substrate transporter like domains"/>
    <property type="match status" value="1"/>
</dbReference>
<dbReference type="OrthoDB" id="9788453at2"/>
<keyword evidence="9" id="KW-1185">Reference proteome</keyword>
<dbReference type="InterPro" id="IPR011701">
    <property type="entry name" value="MFS"/>
</dbReference>
<dbReference type="AlphaFoldDB" id="S9P4U2"/>
<evidence type="ECO:0000259" key="7">
    <source>
        <dbReference type="PROSITE" id="PS50850"/>
    </source>
</evidence>
<feature type="transmembrane region" description="Helical" evidence="6">
    <location>
        <begin position="69"/>
        <end position="93"/>
    </location>
</feature>
<evidence type="ECO:0000313" key="9">
    <source>
        <dbReference type="Proteomes" id="UP000011682"/>
    </source>
</evidence>
<evidence type="ECO:0000256" key="6">
    <source>
        <dbReference type="SAM" id="Phobius"/>
    </source>
</evidence>
<sequence length="396" mass="40109">MPFVLWLLAVGTFAIGTDAFVIAGVLPELAADLSVSVGTAGQLVTVFSIAYAVFAPISATLTGSLPRRTVLLTALVVFSLGNIISATASSFFIVALGRIVAAAGAASFTPQASGVAAALVPEGRRGSALSIVIGGLTLSTALGVPIGTLVGSRLGWRATLWLVAALGLLSLLGVAARLPTLPPGGAHSLRDRLSPLRSPAVLATLTVTLLAVCSEHLIYTYIGPVLQASSGGGGGALSVLLLVFGVGAMVGNAIAGPATDRFSDRAVLWLSVGGMTLDLALIPWTFTHPVLAGVSMFVWGMTGWMYLVPQQHRLLSLASRQGAFTVSLNSSALYLGIALGGAIGGVLVTVMEPRMLGLPAALVGVSALVVATFADRLVAAEHGQREAGVSADKLAT</sequence>
<keyword evidence="2" id="KW-1003">Cell membrane</keyword>
<dbReference type="InterPro" id="IPR036259">
    <property type="entry name" value="MFS_trans_sf"/>
</dbReference>
<feature type="domain" description="Major facilitator superfamily (MFS) profile" evidence="7">
    <location>
        <begin position="4"/>
        <end position="378"/>
    </location>
</feature>
<dbReference type="PROSITE" id="PS50850">
    <property type="entry name" value="MFS"/>
    <property type="match status" value="1"/>
</dbReference>
<dbReference type="SUPFAM" id="SSF103473">
    <property type="entry name" value="MFS general substrate transporter"/>
    <property type="match status" value="1"/>
</dbReference>
<feature type="transmembrane region" description="Helical" evidence="6">
    <location>
        <begin position="234"/>
        <end position="254"/>
    </location>
</feature>
<keyword evidence="5 6" id="KW-0472">Membrane</keyword>
<feature type="transmembrane region" description="Helical" evidence="6">
    <location>
        <begin position="356"/>
        <end position="374"/>
    </location>
</feature>
<evidence type="ECO:0000313" key="8">
    <source>
        <dbReference type="EMBL" id="EPX58196.1"/>
    </source>
</evidence>
<feature type="transmembrane region" description="Helical" evidence="6">
    <location>
        <begin position="33"/>
        <end position="57"/>
    </location>
</feature>
<feature type="transmembrane region" description="Helical" evidence="6">
    <location>
        <begin position="290"/>
        <end position="308"/>
    </location>
</feature>
<gene>
    <name evidence="8" type="ORF">D187_004233</name>
</gene>
<comment type="caution">
    <text evidence="8">The sequence shown here is derived from an EMBL/GenBank/DDBJ whole genome shotgun (WGS) entry which is preliminary data.</text>
</comment>
<dbReference type="RefSeq" id="WP_002624239.1">
    <property type="nucleotide sequence ID" value="NZ_ANAH02000026.1"/>
</dbReference>
<feature type="transmembrane region" description="Helical" evidence="6">
    <location>
        <begin position="328"/>
        <end position="350"/>
    </location>
</feature>
<dbReference type="Proteomes" id="UP000011682">
    <property type="component" value="Unassembled WGS sequence"/>
</dbReference>
<dbReference type="eggNOG" id="COG2814">
    <property type="taxonomic scope" value="Bacteria"/>
</dbReference>
<proteinExistence type="predicted"/>
<dbReference type="GO" id="GO:0022857">
    <property type="term" value="F:transmembrane transporter activity"/>
    <property type="evidence" value="ECO:0007669"/>
    <property type="project" value="InterPro"/>
</dbReference>
<evidence type="ECO:0000256" key="2">
    <source>
        <dbReference type="ARBA" id="ARBA00022475"/>
    </source>
</evidence>
<dbReference type="Pfam" id="PF07690">
    <property type="entry name" value="MFS_1"/>
    <property type="match status" value="1"/>
</dbReference>
<keyword evidence="4 6" id="KW-1133">Transmembrane helix</keyword>
<dbReference type="CDD" id="cd17324">
    <property type="entry name" value="MFS_NepI_like"/>
    <property type="match status" value="1"/>
</dbReference>
<evidence type="ECO:0000256" key="5">
    <source>
        <dbReference type="ARBA" id="ARBA00023136"/>
    </source>
</evidence>
<accession>S9P4U2</accession>
<evidence type="ECO:0000256" key="3">
    <source>
        <dbReference type="ARBA" id="ARBA00022692"/>
    </source>
</evidence>
<feature type="transmembrane region" description="Helical" evidence="6">
    <location>
        <begin position="200"/>
        <end position="222"/>
    </location>
</feature>
<reference evidence="8" key="1">
    <citation type="submission" date="2013-05" db="EMBL/GenBank/DDBJ databases">
        <title>Genome assembly of Cystobacter fuscus DSM 2262.</title>
        <authorList>
            <person name="Sharma G."/>
            <person name="Khatri I."/>
            <person name="Kaur C."/>
            <person name="Mayilraj S."/>
            <person name="Subramanian S."/>
        </authorList>
    </citation>
    <scope>NUCLEOTIDE SEQUENCE [LARGE SCALE GENOMIC DNA]</scope>
    <source>
        <strain evidence="8">DSM 2262</strain>
    </source>
</reference>
<feature type="transmembrane region" description="Helical" evidence="6">
    <location>
        <begin position="99"/>
        <end position="120"/>
    </location>
</feature>
<organism evidence="8 9">
    <name type="scientific">Cystobacter fuscus (strain ATCC 25194 / DSM 2262 / NBRC 100088 / M29)</name>
    <dbReference type="NCBI Taxonomy" id="1242864"/>
    <lineage>
        <taxon>Bacteria</taxon>
        <taxon>Pseudomonadati</taxon>
        <taxon>Myxococcota</taxon>
        <taxon>Myxococcia</taxon>
        <taxon>Myxococcales</taxon>
        <taxon>Cystobacterineae</taxon>
        <taxon>Archangiaceae</taxon>
        <taxon>Cystobacter</taxon>
    </lineage>
</organism>
<feature type="transmembrane region" description="Helical" evidence="6">
    <location>
        <begin position="158"/>
        <end position="179"/>
    </location>
</feature>
<dbReference type="PANTHER" id="PTHR43124">
    <property type="entry name" value="PURINE EFFLUX PUMP PBUE"/>
    <property type="match status" value="1"/>
</dbReference>
<dbReference type="GO" id="GO:0005886">
    <property type="term" value="C:plasma membrane"/>
    <property type="evidence" value="ECO:0007669"/>
    <property type="project" value="UniProtKB-SubCell"/>
</dbReference>
<evidence type="ECO:0000256" key="1">
    <source>
        <dbReference type="ARBA" id="ARBA00004651"/>
    </source>
</evidence>
<dbReference type="EMBL" id="ANAH02000026">
    <property type="protein sequence ID" value="EPX58196.1"/>
    <property type="molecule type" value="Genomic_DNA"/>
</dbReference>
<keyword evidence="3 6" id="KW-0812">Transmembrane</keyword>
<dbReference type="InterPro" id="IPR050189">
    <property type="entry name" value="MFS_Efflux_Transporters"/>
</dbReference>
<dbReference type="InterPro" id="IPR020846">
    <property type="entry name" value="MFS_dom"/>
</dbReference>
<protein>
    <recommendedName>
        <fullName evidence="7">Major facilitator superfamily (MFS) profile domain-containing protein</fullName>
    </recommendedName>
</protein>
<evidence type="ECO:0000256" key="4">
    <source>
        <dbReference type="ARBA" id="ARBA00022989"/>
    </source>
</evidence>
<name>S9P4U2_CYSF2</name>
<comment type="subcellular location">
    <subcellularLocation>
        <location evidence="1">Cell membrane</location>
        <topology evidence="1">Multi-pass membrane protein</topology>
    </subcellularLocation>
</comment>
<dbReference type="PANTHER" id="PTHR43124:SF10">
    <property type="entry name" value="PURINE EFFLUX PUMP PBUE"/>
    <property type="match status" value="1"/>
</dbReference>